<dbReference type="EMBL" id="NCKW01007902">
    <property type="protein sequence ID" value="POM69259.1"/>
    <property type="molecule type" value="Genomic_DNA"/>
</dbReference>
<evidence type="ECO:0000313" key="1">
    <source>
        <dbReference type="EMBL" id="POM69259.1"/>
    </source>
</evidence>
<proteinExistence type="predicted"/>
<keyword evidence="2" id="KW-1185">Reference proteome</keyword>
<name>A0A2P4XUV8_9STRA</name>
<comment type="caution">
    <text evidence="1">The sequence shown here is derived from an EMBL/GenBank/DDBJ whole genome shotgun (WGS) entry which is preliminary data.</text>
</comment>
<accession>A0A2P4XUV8</accession>
<dbReference type="Proteomes" id="UP000237271">
    <property type="component" value="Unassembled WGS sequence"/>
</dbReference>
<organism evidence="1 2">
    <name type="scientific">Phytophthora palmivora</name>
    <dbReference type="NCBI Taxonomy" id="4796"/>
    <lineage>
        <taxon>Eukaryota</taxon>
        <taxon>Sar</taxon>
        <taxon>Stramenopiles</taxon>
        <taxon>Oomycota</taxon>
        <taxon>Peronosporomycetes</taxon>
        <taxon>Peronosporales</taxon>
        <taxon>Peronosporaceae</taxon>
        <taxon>Phytophthora</taxon>
    </lineage>
</organism>
<evidence type="ECO:0000313" key="2">
    <source>
        <dbReference type="Proteomes" id="UP000237271"/>
    </source>
</evidence>
<protein>
    <submittedName>
        <fullName evidence="1">Uncharacterized protein</fullName>
    </submittedName>
</protein>
<gene>
    <name evidence="1" type="ORF">PHPALM_14471</name>
</gene>
<dbReference type="AlphaFoldDB" id="A0A2P4XUV8"/>
<sequence length="128" mass="15227">MRMLHVELLNVTKETMRSILNIDDLTTEPTTPGDHRLVKLDDIFESSYCYTTYTENHEDYVPLCRRICRNETGSTLTSSQMWHQIWVNCTAIPAHLRKHIRFYLRKRRCRNMHTEAKNEDNVDNVNSK</sequence>
<reference evidence="1 2" key="1">
    <citation type="journal article" date="2017" name="Genome Biol. Evol.">
        <title>Phytophthora megakarya and P. palmivora, closely related causal agents of cacao black pod rot, underwent increases in genome sizes and gene numbers by different mechanisms.</title>
        <authorList>
            <person name="Ali S.S."/>
            <person name="Shao J."/>
            <person name="Lary D.J."/>
            <person name="Kronmiller B."/>
            <person name="Shen D."/>
            <person name="Strem M.D."/>
            <person name="Amoako-Attah I."/>
            <person name="Akrofi A.Y."/>
            <person name="Begoude B.A."/>
            <person name="Ten Hoopen G.M."/>
            <person name="Coulibaly K."/>
            <person name="Kebe B.I."/>
            <person name="Melnick R.L."/>
            <person name="Guiltinan M.J."/>
            <person name="Tyler B.M."/>
            <person name="Meinhardt L.W."/>
            <person name="Bailey B.A."/>
        </authorList>
    </citation>
    <scope>NUCLEOTIDE SEQUENCE [LARGE SCALE GENOMIC DNA]</scope>
    <source>
        <strain evidence="2">sbr112.9</strain>
    </source>
</reference>